<dbReference type="InterPro" id="IPR011006">
    <property type="entry name" value="CheY-like_superfamily"/>
</dbReference>
<evidence type="ECO:0000259" key="5">
    <source>
        <dbReference type="PROSITE" id="PS50894"/>
    </source>
</evidence>
<sequence length="246" mass="25783">MGERQDPVYFAEPAPWPAGRVLLAGDAAAISSALRQLLECAGVAVETVENGRLVLERAGTGAFDAILMDMQMPEMGGYAATRALRRSGYSRAVVALTAHALPRDEEECLRAGCDACLSKPIDPDKLIQILRPYLPPGSWGSECSLARFTVESSAPPAEAVSPRLARLTADYRQALPEKVRAIGAALREGDLGRVSELAHKLRGSAGMYGLPHISAAAGAVEDACRAGHGATQLGALVGSLCVAAEH</sequence>
<evidence type="ECO:0000256" key="2">
    <source>
        <dbReference type="PROSITE-ProRule" id="PRU00110"/>
    </source>
</evidence>
<dbReference type="SUPFAM" id="SSF47226">
    <property type="entry name" value="Histidine-containing phosphotransfer domain, HPT domain"/>
    <property type="match status" value="1"/>
</dbReference>
<dbReference type="SMART" id="SM00448">
    <property type="entry name" value="REC"/>
    <property type="match status" value="1"/>
</dbReference>
<keyword evidence="1 3" id="KW-0597">Phosphoprotein</keyword>
<dbReference type="RefSeq" id="WP_320686060.1">
    <property type="nucleotide sequence ID" value="NZ_JAXBLV010000099.1"/>
</dbReference>
<feature type="modified residue" description="Phosphohistidine" evidence="2">
    <location>
        <position position="199"/>
    </location>
</feature>
<dbReference type="InterPro" id="IPR001789">
    <property type="entry name" value="Sig_transdc_resp-reg_receiver"/>
</dbReference>
<accession>A0ABU5EVT5</accession>
<dbReference type="PROSITE" id="PS50894">
    <property type="entry name" value="HPT"/>
    <property type="match status" value="1"/>
</dbReference>
<evidence type="ECO:0000313" key="7">
    <source>
        <dbReference type="Proteomes" id="UP001272242"/>
    </source>
</evidence>
<dbReference type="Gene3D" id="3.40.50.2300">
    <property type="match status" value="1"/>
</dbReference>
<feature type="modified residue" description="4-aspartylphosphate" evidence="3">
    <location>
        <position position="69"/>
    </location>
</feature>
<dbReference type="InterPro" id="IPR036641">
    <property type="entry name" value="HPT_dom_sf"/>
</dbReference>
<reference evidence="7" key="1">
    <citation type="journal article" date="2023" name="Mar. Drugs">
        <title>Gemmata algarum, a Novel Planctomycete Isolated from an Algal Mat, Displays Antimicrobial Activity.</title>
        <authorList>
            <person name="Kumar G."/>
            <person name="Kallscheuer N."/>
            <person name="Kashif M."/>
            <person name="Ahamad S."/>
            <person name="Jagadeeshwari U."/>
            <person name="Pannikurungottu S."/>
            <person name="Haufschild T."/>
            <person name="Kabuu M."/>
            <person name="Sasikala C."/>
            <person name="Jogler C."/>
            <person name="Ramana C."/>
        </authorList>
    </citation>
    <scope>NUCLEOTIDE SEQUENCE [LARGE SCALE GENOMIC DNA]</scope>
    <source>
        <strain evidence="7">JC673</strain>
    </source>
</reference>
<gene>
    <name evidence="6" type="ORF">R5W23_006484</name>
</gene>
<feature type="domain" description="Response regulatory" evidence="4">
    <location>
        <begin position="20"/>
        <end position="134"/>
    </location>
</feature>
<dbReference type="CDD" id="cd17546">
    <property type="entry name" value="REC_hyHK_CKI1_RcsC-like"/>
    <property type="match status" value="1"/>
</dbReference>
<dbReference type="InterPro" id="IPR008207">
    <property type="entry name" value="Sig_transdc_His_kin_Hpt_dom"/>
</dbReference>
<dbReference type="Gene3D" id="1.20.120.160">
    <property type="entry name" value="HPT domain"/>
    <property type="match status" value="1"/>
</dbReference>
<evidence type="ECO:0000259" key="4">
    <source>
        <dbReference type="PROSITE" id="PS50110"/>
    </source>
</evidence>
<dbReference type="PANTHER" id="PTHR45339:SF3">
    <property type="entry name" value="HISTIDINE KINASE"/>
    <property type="match status" value="1"/>
</dbReference>
<dbReference type="SUPFAM" id="SSF52172">
    <property type="entry name" value="CheY-like"/>
    <property type="match status" value="1"/>
</dbReference>
<feature type="domain" description="HPt" evidence="5">
    <location>
        <begin position="160"/>
        <end position="246"/>
    </location>
</feature>
<dbReference type="CDD" id="cd00088">
    <property type="entry name" value="HPT"/>
    <property type="match status" value="1"/>
</dbReference>
<dbReference type="Pfam" id="PF01627">
    <property type="entry name" value="Hpt"/>
    <property type="match status" value="1"/>
</dbReference>
<dbReference type="EMBL" id="JAXBLV010000099">
    <property type="protein sequence ID" value="MDY3559265.1"/>
    <property type="molecule type" value="Genomic_DNA"/>
</dbReference>
<proteinExistence type="predicted"/>
<organism evidence="6 7">
    <name type="scientific">Gemmata algarum</name>
    <dbReference type="NCBI Taxonomy" id="2975278"/>
    <lineage>
        <taxon>Bacteria</taxon>
        <taxon>Pseudomonadati</taxon>
        <taxon>Planctomycetota</taxon>
        <taxon>Planctomycetia</taxon>
        <taxon>Gemmatales</taxon>
        <taxon>Gemmataceae</taxon>
        <taxon>Gemmata</taxon>
    </lineage>
</organism>
<evidence type="ECO:0000256" key="3">
    <source>
        <dbReference type="PROSITE-ProRule" id="PRU00169"/>
    </source>
</evidence>
<evidence type="ECO:0000256" key="1">
    <source>
        <dbReference type="ARBA" id="ARBA00022553"/>
    </source>
</evidence>
<dbReference type="PANTHER" id="PTHR45339">
    <property type="entry name" value="HYBRID SIGNAL TRANSDUCTION HISTIDINE KINASE J"/>
    <property type="match status" value="1"/>
</dbReference>
<protein>
    <submittedName>
        <fullName evidence="6">Response regulator</fullName>
    </submittedName>
</protein>
<name>A0ABU5EVT5_9BACT</name>
<dbReference type="Pfam" id="PF00072">
    <property type="entry name" value="Response_reg"/>
    <property type="match status" value="1"/>
</dbReference>
<keyword evidence="7" id="KW-1185">Reference proteome</keyword>
<comment type="caution">
    <text evidence="6">The sequence shown here is derived from an EMBL/GenBank/DDBJ whole genome shotgun (WGS) entry which is preliminary data.</text>
</comment>
<dbReference type="PROSITE" id="PS50110">
    <property type="entry name" value="RESPONSE_REGULATORY"/>
    <property type="match status" value="1"/>
</dbReference>
<dbReference type="Proteomes" id="UP001272242">
    <property type="component" value="Unassembled WGS sequence"/>
</dbReference>
<evidence type="ECO:0000313" key="6">
    <source>
        <dbReference type="EMBL" id="MDY3559265.1"/>
    </source>
</evidence>